<keyword evidence="2" id="KW-0560">Oxidoreductase</keyword>
<dbReference type="PANTHER" id="PTHR43747:SF5">
    <property type="entry name" value="FAD-BINDING DOMAIN-CONTAINING PROTEIN"/>
    <property type="match status" value="1"/>
</dbReference>
<dbReference type="PANTHER" id="PTHR43747">
    <property type="entry name" value="FAD-BINDING PROTEIN"/>
    <property type="match status" value="1"/>
</dbReference>
<protein>
    <recommendedName>
        <fullName evidence="7">FAD-binding domain-containing protein</fullName>
    </recommendedName>
</protein>
<proteinExistence type="inferred from homology"/>
<gene>
    <name evidence="5" type="ORF">BD289DRAFT_393427</name>
</gene>
<evidence type="ECO:0000256" key="2">
    <source>
        <dbReference type="ARBA" id="ARBA00023002"/>
    </source>
</evidence>
<evidence type="ECO:0000313" key="5">
    <source>
        <dbReference type="EMBL" id="PSR81494.1"/>
    </source>
</evidence>
<feature type="region of interest" description="Disordered" evidence="4">
    <location>
        <begin position="144"/>
        <end position="186"/>
    </location>
</feature>
<reference evidence="5 6" key="1">
    <citation type="journal article" date="2018" name="Mycol. Prog.">
        <title>Coniella lustricola, a new species from submerged detritus.</title>
        <authorList>
            <person name="Raudabaugh D.B."/>
            <person name="Iturriaga T."/>
            <person name="Carver A."/>
            <person name="Mondo S."/>
            <person name="Pangilinan J."/>
            <person name="Lipzen A."/>
            <person name="He G."/>
            <person name="Amirebrahimi M."/>
            <person name="Grigoriev I.V."/>
            <person name="Miller A.N."/>
        </authorList>
    </citation>
    <scope>NUCLEOTIDE SEQUENCE [LARGE SCALE GENOMIC DNA]</scope>
    <source>
        <strain evidence="5 6">B22-T-1</strain>
    </source>
</reference>
<feature type="compositionally biased region" description="Polar residues" evidence="4">
    <location>
        <begin position="144"/>
        <end position="155"/>
    </location>
</feature>
<dbReference type="OrthoDB" id="3340390at2759"/>
<dbReference type="EMBL" id="KZ678501">
    <property type="protein sequence ID" value="PSR81494.1"/>
    <property type="molecule type" value="Genomic_DNA"/>
</dbReference>
<comment type="similarity">
    <text evidence="1">Belongs to the flavin-dependent halogenase family.</text>
</comment>
<dbReference type="Proteomes" id="UP000241462">
    <property type="component" value="Unassembled WGS sequence"/>
</dbReference>
<accession>A0A2T3A273</accession>
<evidence type="ECO:0000256" key="3">
    <source>
        <dbReference type="ARBA" id="ARBA00023033"/>
    </source>
</evidence>
<dbReference type="InterPro" id="IPR036188">
    <property type="entry name" value="FAD/NAD-bd_sf"/>
</dbReference>
<keyword evidence="6" id="KW-1185">Reference proteome</keyword>
<keyword evidence="3" id="KW-0503">Monooxygenase</keyword>
<dbReference type="SUPFAM" id="SSF51905">
    <property type="entry name" value="FAD/NAD(P)-binding domain"/>
    <property type="match status" value="1"/>
</dbReference>
<dbReference type="Gene3D" id="3.50.50.60">
    <property type="entry name" value="FAD/NAD(P)-binding domain"/>
    <property type="match status" value="2"/>
</dbReference>
<dbReference type="Pfam" id="PF04820">
    <property type="entry name" value="Trp_halogenase"/>
    <property type="match status" value="2"/>
</dbReference>
<evidence type="ECO:0000256" key="4">
    <source>
        <dbReference type="SAM" id="MobiDB-lite"/>
    </source>
</evidence>
<dbReference type="InParanoid" id="A0A2T3A273"/>
<organism evidence="5 6">
    <name type="scientific">Coniella lustricola</name>
    <dbReference type="NCBI Taxonomy" id="2025994"/>
    <lineage>
        <taxon>Eukaryota</taxon>
        <taxon>Fungi</taxon>
        <taxon>Dikarya</taxon>
        <taxon>Ascomycota</taxon>
        <taxon>Pezizomycotina</taxon>
        <taxon>Sordariomycetes</taxon>
        <taxon>Sordariomycetidae</taxon>
        <taxon>Diaporthales</taxon>
        <taxon>Schizoparmaceae</taxon>
        <taxon>Coniella</taxon>
    </lineage>
</organism>
<sequence length="533" mass="58499">MSIPEKCTVLVVGGGPGGSYAASVLAREGIDTVLLEADKMPRYHIGESMLPSMRHYLRFIDLDDEFDAHGFNKKVGAAFKLNPQNREGFTDFLLGGPNNHSWNVVRSEGDFLMYKHAGKSGAMIFDGVKVTSVEFAQDEDKLATTNGHANHNGNVENADEHSNGVTSSDSPLPNPGKPVSATWTRKEDSTTGSIKFDYIIDASGRVGILNTKYLKNRHYNTTLKNVANWAYFKEAGIYGEGTKRAGVPIFEALRDESGWVWLIPLHNGTHSVGVVMNQDIATSKKKKCKSTQQYFGEALQQVPLIAGLLEKAKQVTEIHAASDYSYHSSAYAFPNARIVGDAGCFIDPFFSSGVHLAVTGALSAGTTIAAAIRGDVDEMTAARWHSNKVREVYARFLLLVLSAYKQIRNQGDAVLSDFNEDNFDRAFNLFKPIIQGTADATGKITQDEFSQTIDFLVLAFTPAFNPKQEYVGEGKEHEKETLTEQDLEALKGFRQHQGKHTMNIQSFTTDVIDGLVPKMERGSLTLVPAEAAE</sequence>
<dbReference type="AlphaFoldDB" id="A0A2T3A273"/>
<dbReference type="GO" id="GO:0004497">
    <property type="term" value="F:monooxygenase activity"/>
    <property type="evidence" value="ECO:0007669"/>
    <property type="project" value="UniProtKB-KW"/>
</dbReference>
<evidence type="ECO:0000313" key="6">
    <source>
        <dbReference type="Proteomes" id="UP000241462"/>
    </source>
</evidence>
<dbReference type="InterPro" id="IPR006905">
    <property type="entry name" value="Flavin_halogenase"/>
</dbReference>
<evidence type="ECO:0008006" key="7">
    <source>
        <dbReference type="Google" id="ProtNLM"/>
    </source>
</evidence>
<dbReference type="InterPro" id="IPR050816">
    <property type="entry name" value="Flavin-dep_Halogenase_NPB"/>
</dbReference>
<evidence type="ECO:0000256" key="1">
    <source>
        <dbReference type="ARBA" id="ARBA00005706"/>
    </source>
</evidence>
<name>A0A2T3A273_9PEZI</name>